<name>A5HWB1_CAEEL</name>
<dbReference type="HOGENOM" id="CLU_3052347_0_0_1"/>
<organism evidence="2 3">
    <name type="scientific">Caenorhabditis elegans</name>
    <dbReference type="NCBI Taxonomy" id="6239"/>
    <lineage>
        <taxon>Eukaryota</taxon>
        <taxon>Metazoa</taxon>
        <taxon>Ecdysozoa</taxon>
        <taxon>Nematoda</taxon>
        <taxon>Chromadorea</taxon>
        <taxon>Rhabditida</taxon>
        <taxon>Rhabditina</taxon>
        <taxon>Rhabditomorpha</taxon>
        <taxon>Rhabditoidea</taxon>
        <taxon>Rhabditidae</taxon>
        <taxon>Peloderinae</taxon>
        <taxon>Caenorhabditis</taxon>
    </lineage>
</organism>
<feature type="compositionally biased region" description="Basic and acidic residues" evidence="1">
    <location>
        <begin position="21"/>
        <end position="31"/>
    </location>
</feature>
<reference evidence="2 3" key="1">
    <citation type="journal article" date="1998" name="Science">
        <title>Genome sequence of the nematode C. elegans: a platform for investigating biology.</title>
        <authorList>
            <consortium name="The C. elegans sequencing consortium"/>
            <person name="Sulson J.E."/>
            <person name="Waterston R."/>
        </authorList>
    </citation>
    <scope>NUCLEOTIDE SEQUENCE [LARGE SCALE GENOMIC DNA]</scope>
    <source>
        <strain evidence="2 3">Bristol N2</strain>
    </source>
</reference>
<evidence type="ECO:0000313" key="2">
    <source>
        <dbReference type="EMBL" id="CAN86919.1"/>
    </source>
</evidence>
<dbReference type="WormBase" id="Y73F8A.25c">
    <property type="protein sequence ID" value="CE41081"/>
    <property type="gene ID" value="WBGene00013530"/>
    <property type="gene designation" value="ntl-11"/>
</dbReference>
<dbReference type="Proteomes" id="UP000001940">
    <property type="component" value="Chromosome IV"/>
</dbReference>
<sequence length="64" mass="7467">MTKKKAKKNQKTGAAAAPPHESQKKEKENDFEMLEDIKRDEDLFFSETDISNISKYFFLLRISV</sequence>
<dbReference type="EMBL" id="BX284604">
    <property type="protein sequence ID" value="CAN86919.1"/>
    <property type="molecule type" value="Genomic_DNA"/>
</dbReference>
<keyword evidence="5" id="KW-1267">Proteomics identification</keyword>
<evidence type="ECO:0000256" key="1">
    <source>
        <dbReference type="SAM" id="MobiDB-lite"/>
    </source>
</evidence>
<feature type="compositionally biased region" description="Basic residues" evidence="1">
    <location>
        <begin position="1"/>
        <end position="10"/>
    </location>
</feature>
<dbReference type="CTD" id="178432"/>
<keyword evidence="3" id="KW-1185">Reference proteome</keyword>
<dbReference type="GeneID" id="178432"/>
<protein>
    <submittedName>
        <fullName evidence="2">CCR4-NOT transcription complex subunit 11</fullName>
    </submittedName>
</protein>
<evidence type="ECO:0000313" key="3">
    <source>
        <dbReference type="Proteomes" id="UP000001940"/>
    </source>
</evidence>
<dbReference type="AGR" id="WB:WBGene00013530"/>
<dbReference type="KEGG" id="cel:CELE_Y73F8A.25"/>
<dbReference type="UCSC" id="Y73F8A.25b">
    <property type="organism name" value="c. elegans"/>
</dbReference>
<gene>
    <name evidence="2 4" type="primary">ntl-11</name>
    <name evidence="2" type="ORF">CELE_Y73F8A.25</name>
    <name evidence="4" type="ORF">Y73F8A.25</name>
</gene>
<proteinExistence type="evidence at protein level"/>
<accession>A5HWB1</accession>
<evidence type="ECO:0000313" key="4">
    <source>
        <dbReference type="WormBase" id="Y73F8A.25c"/>
    </source>
</evidence>
<dbReference type="RefSeq" id="NP_001122830.1">
    <property type="nucleotide sequence ID" value="NM_001129358.3"/>
</dbReference>
<evidence type="ECO:0007829" key="5">
    <source>
        <dbReference type="PeptideAtlas" id="A5HWB1"/>
    </source>
</evidence>
<feature type="region of interest" description="Disordered" evidence="1">
    <location>
        <begin position="1"/>
        <end position="31"/>
    </location>
</feature>
<dbReference type="Bgee" id="WBGene00013530">
    <property type="expression patterns" value="Expressed in germ line (C elegans) and 4 other cell types or tissues"/>
</dbReference>
<dbReference type="AlphaFoldDB" id="A5HWB1"/>
<dbReference type="PeptideAtlas" id="A5HWB1"/>
<dbReference type="ExpressionAtlas" id="A5HWB1">
    <property type="expression patterns" value="baseline and differential"/>
</dbReference>